<gene>
    <name evidence="1" type="ORF">BD311DRAFT_694083</name>
</gene>
<evidence type="ECO:0000313" key="1">
    <source>
        <dbReference type="EMBL" id="TBU28820.1"/>
    </source>
</evidence>
<name>A0A4Q9MMD9_9APHY</name>
<protein>
    <submittedName>
        <fullName evidence="1">Uncharacterized protein</fullName>
    </submittedName>
</protein>
<dbReference type="EMBL" id="ML143418">
    <property type="protein sequence ID" value="TBU28820.1"/>
    <property type="molecule type" value="Genomic_DNA"/>
</dbReference>
<reference evidence="1" key="1">
    <citation type="submission" date="2019-01" db="EMBL/GenBank/DDBJ databases">
        <title>Draft genome sequences of three monokaryotic isolates of the white-rot basidiomycete fungus Dichomitus squalens.</title>
        <authorList>
            <consortium name="DOE Joint Genome Institute"/>
            <person name="Lopez S.C."/>
            <person name="Andreopoulos B."/>
            <person name="Pangilinan J."/>
            <person name="Lipzen A."/>
            <person name="Riley R."/>
            <person name="Ahrendt S."/>
            <person name="Ng V."/>
            <person name="Barry K."/>
            <person name="Daum C."/>
            <person name="Grigoriev I.V."/>
            <person name="Hilden K.S."/>
            <person name="Makela M.R."/>
            <person name="de Vries R.P."/>
        </authorList>
    </citation>
    <scope>NUCLEOTIDE SEQUENCE [LARGE SCALE GENOMIC DNA]</scope>
    <source>
        <strain evidence="1">OM18370.1</strain>
    </source>
</reference>
<accession>A0A4Q9MMD9</accession>
<proteinExistence type="predicted"/>
<dbReference type="Proteomes" id="UP000292957">
    <property type="component" value="Unassembled WGS sequence"/>
</dbReference>
<sequence length="204" mass="22864">MGEVGVECLVNTSWVDRYIREGRLVSRKSQHKPFHTLQHQIIFLHQYGRVHHVLDSSFLVCHRRWCHRSSPQCPALPVAQRRLASLDGDTGPQHRAQGCRSAPLVQTVLHRHAAQVRRHPPPDGVGVGLVVFLGADHLDFALHVALDLSFGVHFDGPVGLDFGDVFDFGLGVHVHVDHDGVRCDASRSRDHQSIRMANKRMAEL</sequence>
<dbReference type="AlphaFoldDB" id="A0A4Q9MMD9"/>
<organism evidence="1">
    <name type="scientific">Dichomitus squalens</name>
    <dbReference type="NCBI Taxonomy" id="114155"/>
    <lineage>
        <taxon>Eukaryota</taxon>
        <taxon>Fungi</taxon>
        <taxon>Dikarya</taxon>
        <taxon>Basidiomycota</taxon>
        <taxon>Agaricomycotina</taxon>
        <taxon>Agaricomycetes</taxon>
        <taxon>Polyporales</taxon>
        <taxon>Polyporaceae</taxon>
        <taxon>Dichomitus</taxon>
    </lineage>
</organism>